<dbReference type="Pfam" id="PF00760">
    <property type="entry name" value="Cucumo_coat"/>
    <property type="match status" value="1"/>
</dbReference>
<dbReference type="GO" id="GO:0004553">
    <property type="term" value="F:hydrolase activity, hydrolyzing O-glycosyl compounds"/>
    <property type="evidence" value="ECO:0007669"/>
    <property type="project" value="InterPro"/>
</dbReference>
<reference evidence="9 10" key="1">
    <citation type="journal article" date="2011" name="J. Bacteriol.">
        <title>Genome sequence of the plant-pathogenic bacterium Dickeya dadantii 3937.</title>
        <authorList>
            <person name="Glasner J.D."/>
            <person name="Yang C.H."/>
            <person name="Reverchon S."/>
            <person name="Hugouvieux-Cotte-Pattat N."/>
            <person name="Condemine G."/>
            <person name="Bohin J.P."/>
            <person name="Van Gijsegem F."/>
            <person name="Yang S."/>
            <person name="Franza T."/>
            <person name="Expert D."/>
            <person name="Plunkett G. III"/>
            <person name="San Francisco M.J."/>
            <person name="Charkowski A.O."/>
            <person name="Py B."/>
            <person name="Bell K."/>
            <person name="Rauscher L."/>
            <person name="Rodriguez-Palenzuela P."/>
            <person name="Toussaint A."/>
            <person name="Holeva M.C."/>
            <person name="He S.Y."/>
            <person name="Douet V."/>
            <person name="Boccara M."/>
            <person name="Blanco C."/>
            <person name="Toth I."/>
            <person name="Anderson B.D."/>
            <person name="Biehl B.S."/>
            <person name="Mau B."/>
            <person name="Flynn S.M."/>
            <person name="Barras F."/>
            <person name="Lindeberg M."/>
            <person name="Birch P.R."/>
            <person name="Tsuyumu S."/>
            <person name="Shi X."/>
            <person name="Hibbing M."/>
            <person name="Yap M.N."/>
            <person name="Carpentier M."/>
            <person name="Dassa E."/>
            <person name="Umehara M."/>
            <person name="Kim J.F."/>
            <person name="Rusch M."/>
            <person name="Soni P."/>
            <person name="Mayhew G.F."/>
            <person name="Fouts D.E."/>
            <person name="Gill S.R."/>
            <person name="Blattner F.R."/>
            <person name="Keen N.T."/>
            <person name="Perna N.T."/>
        </authorList>
    </citation>
    <scope>NUCLEOTIDE SEQUENCE [LARGE SCALE GENOMIC DNA]</scope>
    <source>
        <strain evidence="9 10">3937</strain>
    </source>
</reference>
<gene>
    <name evidence="9" type="primary">slt</name>
    <name evidence="9" type="ordered locus">Dda3937_00402</name>
</gene>
<dbReference type="EC" id="4.2.2.n1" evidence="3"/>
<dbReference type="Gene3D" id="1.10.530.10">
    <property type="match status" value="1"/>
</dbReference>
<evidence type="ECO:0000256" key="1">
    <source>
        <dbReference type="ARBA" id="ARBA00001420"/>
    </source>
</evidence>
<dbReference type="InterPro" id="IPR000189">
    <property type="entry name" value="Transglyc_AS"/>
</dbReference>
<dbReference type="InterPro" id="IPR012289">
    <property type="entry name" value="Lytic_TGlycosylase_superhlx_L"/>
</dbReference>
<keyword evidence="9" id="KW-0326">Glycosidase</keyword>
<keyword evidence="10" id="KW-1185">Reference proteome</keyword>
<dbReference type="InterPro" id="IPR023346">
    <property type="entry name" value="Lysozyme-like_dom_sf"/>
</dbReference>
<feature type="domain" description="Lytic transglycosylase superhelical linker" evidence="8">
    <location>
        <begin position="431"/>
        <end position="497"/>
    </location>
</feature>
<name>E0SH38_DICD3</name>
<protein>
    <recommendedName>
        <fullName evidence="3">peptidoglycan lytic exotransglycosylase</fullName>
        <ecNumber evidence="3">4.2.2.n1</ecNumber>
    </recommendedName>
</protein>
<dbReference type="InterPro" id="IPR008258">
    <property type="entry name" value="Transglycosylase_SLT_dom_1"/>
</dbReference>
<evidence type="ECO:0000256" key="4">
    <source>
        <dbReference type="ARBA" id="ARBA00022729"/>
    </source>
</evidence>
<dbReference type="Gene3D" id="1.10.1240.20">
    <property type="entry name" value="Lytic transglycosylase, superhelical linker domain"/>
    <property type="match status" value="1"/>
</dbReference>
<dbReference type="Pfam" id="PF14718">
    <property type="entry name" value="SLT_L"/>
    <property type="match status" value="1"/>
</dbReference>
<evidence type="ECO:0000256" key="5">
    <source>
        <dbReference type="ARBA" id="ARBA00023239"/>
    </source>
</evidence>
<dbReference type="eggNOG" id="COG0741">
    <property type="taxonomic scope" value="Bacteria"/>
</dbReference>
<dbReference type="GO" id="GO:0042597">
    <property type="term" value="C:periplasmic space"/>
    <property type="evidence" value="ECO:0007669"/>
    <property type="project" value="InterPro"/>
</dbReference>
<evidence type="ECO:0000256" key="6">
    <source>
        <dbReference type="ARBA" id="ARBA00023316"/>
    </source>
</evidence>
<dbReference type="SUPFAM" id="SSF48435">
    <property type="entry name" value="Bacterial muramidases"/>
    <property type="match status" value="1"/>
</dbReference>
<dbReference type="KEGG" id="ddd:Dda3937_00402"/>
<dbReference type="EMBL" id="CP002038">
    <property type="protein sequence ID" value="ADN00131.1"/>
    <property type="molecule type" value="Genomic_DNA"/>
</dbReference>
<dbReference type="NCBIfam" id="NF008631">
    <property type="entry name" value="PRK11619.1"/>
    <property type="match status" value="1"/>
</dbReference>
<dbReference type="CAZy" id="GH23">
    <property type="family name" value="Glycoside Hydrolase Family 23"/>
</dbReference>
<keyword evidence="4" id="KW-0732">Signal</keyword>
<dbReference type="InterPro" id="IPR008939">
    <property type="entry name" value="Lytic_TGlycosylase_superhlx_U"/>
</dbReference>
<dbReference type="SUPFAM" id="SSF53955">
    <property type="entry name" value="Lysozyme-like"/>
    <property type="match status" value="1"/>
</dbReference>
<dbReference type="PROSITE" id="PS00922">
    <property type="entry name" value="TRANSGLYCOSYLASE"/>
    <property type="match status" value="1"/>
</dbReference>
<keyword evidence="9" id="KW-0378">Hydrolase</keyword>
<keyword evidence="5" id="KW-0456">Lyase</keyword>
<dbReference type="Pfam" id="PF01464">
    <property type="entry name" value="SLT"/>
    <property type="match status" value="1"/>
</dbReference>
<dbReference type="AlphaFoldDB" id="E0SH38"/>
<evidence type="ECO:0000313" key="9">
    <source>
        <dbReference type="EMBL" id="ADN00131.1"/>
    </source>
</evidence>
<dbReference type="GO" id="GO:0071555">
    <property type="term" value="P:cell wall organization"/>
    <property type="evidence" value="ECO:0007669"/>
    <property type="project" value="UniProtKB-KW"/>
</dbReference>
<feature type="domain" description="Transglycosylase SLT" evidence="7">
    <location>
        <begin position="509"/>
        <end position="620"/>
    </location>
</feature>
<dbReference type="GO" id="GO:0016020">
    <property type="term" value="C:membrane"/>
    <property type="evidence" value="ECO:0007669"/>
    <property type="project" value="InterPro"/>
</dbReference>
<comment type="catalytic activity">
    <reaction evidence="1">
        <text>Exolytic cleavage of the (1-&gt;4)-beta-glycosidic linkage between N-acetylmuramic acid (MurNAc) and N-acetylglucosamine (GlcNAc) residues in peptidoglycan, from either the reducing or the non-reducing ends of the peptidoglycan chains, with concomitant formation of a 1,6-anhydrobond in the MurNAc residue.</text>
        <dbReference type="EC" id="4.2.2.n1"/>
    </reaction>
</comment>
<evidence type="ECO:0000259" key="8">
    <source>
        <dbReference type="Pfam" id="PF14718"/>
    </source>
</evidence>
<organism evidence="9 10">
    <name type="scientific">Dickeya dadantii (strain 3937)</name>
    <name type="common">Erwinia chrysanthemi (strain 3937)</name>
    <dbReference type="NCBI Taxonomy" id="198628"/>
    <lineage>
        <taxon>Bacteria</taxon>
        <taxon>Pseudomonadati</taxon>
        <taxon>Pseudomonadota</taxon>
        <taxon>Gammaproteobacteria</taxon>
        <taxon>Enterobacterales</taxon>
        <taxon>Pectobacteriaceae</taxon>
        <taxon>Dickeya</taxon>
    </lineage>
</organism>
<dbReference type="PANTHER" id="PTHR37423">
    <property type="entry name" value="SOLUBLE LYTIC MUREIN TRANSGLYCOSYLASE-RELATED"/>
    <property type="match status" value="1"/>
</dbReference>
<dbReference type="Proteomes" id="UP000006859">
    <property type="component" value="Chromosome"/>
</dbReference>
<dbReference type="HOGENOM" id="CLU_019016_1_1_6"/>
<accession>E0SH38</accession>
<evidence type="ECO:0000259" key="7">
    <source>
        <dbReference type="Pfam" id="PF01464"/>
    </source>
</evidence>
<evidence type="ECO:0000313" key="10">
    <source>
        <dbReference type="Proteomes" id="UP000006859"/>
    </source>
</evidence>
<dbReference type="InterPro" id="IPR037061">
    <property type="entry name" value="Lytic_TGlycoase_superhlx_L_sf"/>
</dbReference>
<dbReference type="PANTHER" id="PTHR37423:SF5">
    <property type="entry name" value="SOLUBLE LYTIC MUREIN TRANSGLYCOSYLASE"/>
    <property type="match status" value="1"/>
</dbReference>
<sequence length="671" mass="76523">MYGAMVVSVDGGVRRVMAETITSEVRAVMFKLGYWRYVAAALCLIGVSCQALADSLDEQRQRYQQIKSAWDNNQMDVVSQLMPTLRDYPLYPYLEYRALTQDLSTVSEAQVKQFMASHPTLPAVHTLNNSFINELARRQDWNGLLVFSPEQPKPVASLCNYLYAKVMVGQQQGVWEQTRDIWLTGRSLPPTCDKLFSAWQQQGGLTSLMVLERMRLAIDAGSAGLVNHLSRQLPADYKTITDALLRLQSNPKTIERFARSVGPTDFTRRAVLSAFSRIARQEPDEARALLPQLIRLQKIRPQERQSMEDDIAWRLMGSDTTDEQARWRDAVILRSASAPLLERRVRMALGQGDRPGLKQWIARLPADVQQKDEWRYWRAILLIEQGQKQEGETQLRELMSIRGFYPMAAAQKLNVNYPLTIMIAAKPERSIGQLPEVARVRELMFWGLESLARSEWAGLVASRDRPQQEALARFAFEQHWYDLSVQATIVAKLWDNLEERFPLAWNDDFRRATQGKGISQSYAMAIARQESAWNPQARSAVGAAGLMQLMPATAQHTAEMFNIASYSNSSQLLDPQMNIQLGTSYLDYVYQSFGQNRILASAAYNAGPSRVTNWLKDSDGRIDAIAFVESIPFSETRGYVKNVLAYDVFYRSLMQQRPTTLLMDNEWQRRY</sequence>
<proteinExistence type="inferred from homology"/>
<evidence type="ECO:0000256" key="3">
    <source>
        <dbReference type="ARBA" id="ARBA00012587"/>
    </source>
</evidence>
<comment type="similarity">
    <text evidence="2">Belongs to the transglycosylase Slt family.</text>
</comment>
<evidence type="ECO:0000256" key="2">
    <source>
        <dbReference type="ARBA" id="ARBA00007734"/>
    </source>
</evidence>
<dbReference type="CDD" id="cd13401">
    <property type="entry name" value="Slt70-like"/>
    <property type="match status" value="1"/>
</dbReference>
<dbReference type="GO" id="GO:0008933">
    <property type="term" value="F:peptidoglycan lytic transglycosylase activity"/>
    <property type="evidence" value="ECO:0007669"/>
    <property type="project" value="InterPro"/>
</dbReference>
<dbReference type="GO" id="GO:0000270">
    <property type="term" value="P:peptidoglycan metabolic process"/>
    <property type="evidence" value="ECO:0007669"/>
    <property type="project" value="InterPro"/>
</dbReference>
<dbReference type="STRING" id="198628.Dda3937_00402"/>
<keyword evidence="6" id="KW-0961">Cell wall biogenesis/degradation</keyword>
<dbReference type="Gene3D" id="1.25.20.10">
    <property type="entry name" value="Bacterial muramidases"/>
    <property type="match status" value="1"/>
</dbReference>